<evidence type="ECO:0000313" key="1">
    <source>
        <dbReference type="Proteomes" id="UP000887565"/>
    </source>
</evidence>
<evidence type="ECO:0000313" key="2">
    <source>
        <dbReference type="WBParaSite" id="nRc.2.0.1.t16758-RA"/>
    </source>
</evidence>
<organism evidence="1 2">
    <name type="scientific">Romanomermis culicivorax</name>
    <name type="common">Nematode worm</name>
    <dbReference type="NCBI Taxonomy" id="13658"/>
    <lineage>
        <taxon>Eukaryota</taxon>
        <taxon>Metazoa</taxon>
        <taxon>Ecdysozoa</taxon>
        <taxon>Nematoda</taxon>
        <taxon>Enoplea</taxon>
        <taxon>Dorylaimia</taxon>
        <taxon>Mermithida</taxon>
        <taxon>Mermithoidea</taxon>
        <taxon>Mermithidae</taxon>
        <taxon>Romanomermis</taxon>
    </lineage>
</organism>
<dbReference type="WBParaSite" id="nRc.2.0.1.t16758-RA">
    <property type="protein sequence ID" value="nRc.2.0.1.t16758-RA"/>
    <property type="gene ID" value="nRc.2.0.1.g16758"/>
</dbReference>
<keyword evidence="1" id="KW-1185">Reference proteome</keyword>
<reference evidence="2" key="1">
    <citation type="submission" date="2022-11" db="UniProtKB">
        <authorList>
            <consortium name="WormBaseParasite"/>
        </authorList>
    </citation>
    <scope>IDENTIFICATION</scope>
</reference>
<dbReference type="AlphaFoldDB" id="A0A915IRC6"/>
<name>A0A915IRC6_ROMCU</name>
<accession>A0A915IRC6</accession>
<sequence length="153" mass="16674">MLLFRRFRSPGFVALLVTCRTARRFFFSASFNVAFFDSDSGKGSINIGLVALSMTIFNHCAKEISRGQDEHGLINSSFKKHLAGDPSIGQHEILSRAKSSRKSQIKTDGLKSSKLLFASTSRTSTGFSSSLSALLQTDLDTASKSTNTGIPRF</sequence>
<proteinExistence type="predicted"/>
<dbReference type="Proteomes" id="UP000887565">
    <property type="component" value="Unplaced"/>
</dbReference>
<protein>
    <submittedName>
        <fullName evidence="2">Uncharacterized protein</fullName>
    </submittedName>
</protein>